<dbReference type="AlphaFoldDB" id="A0A916TLN1"/>
<proteinExistence type="predicted"/>
<sequence length="45" mass="5009">MAIDSQFGILMVTRSEIAAANTREQNIIGIKPNISPTIFKSKKKF</sequence>
<accession>A0A916TLN1</accession>
<keyword evidence="2" id="KW-1185">Reference proteome</keyword>
<comment type="caution">
    <text evidence="1">The sequence shown here is derived from an EMBL/GenBank/DDBJ whole genome shotgun (WGS) entry which is preliminary data.</text>
</comment>
<protein>
    <submittedName>
        <fullName evidence="1">Uncharacterized protein</fullName>
    </submittedName>
</protein>
<evidence type="ECO:0000313" key="1">
    <source>
        <dbReference type="EMBL" id="GGB57365.1"/>
    </source>
</evidence>
<dbReference type="EMBL" id="BMFA01000010">
    <property type="protein sequence ID" value="GGB57365.1"/>
    <property type="molecule type" value="Genomic_DNA"/>
</dbReference>
<evidence type="ECO:0000313" key="2">
    <source>
        <dbReference type="Proteomes" id="UP000605148"/>
    </source>
</evidence>
<reference evidence="1" key="2">
    <citation type="submission" date="2020-09" db="EMBL/GenBank/DDBJ databases">
        <authorList>
            <person name="Sun Q."/>
            <person name="Zhou Y."/>
        </authorList>
    </citation>
    <scope>NUCLEOTIDE SEQUENCE</scope>
    <source>
        <strain evidence="1">CGMCC 1.12426</strain>
    </source>
</reference>
<reference evidence="1" key="1">
    <citation type="journal article" date="2014" name="Int. J. Syst. Evol. Microbiol.">
        <title>Complete genome sequence of Corynebacterium casei LMG S-19264T (=DSM 44701T), isolated from a smear-ripened cheese.</title>
        <authorList>
            <consortium name="US DOE Joint Genome Institute (JGI-PGF)"/>
            <person name="Walter F."/>
            <person name="Albersmeier A."/>
            <person name="Kalinowski J."/>
            <person name="Ruckert C."/>
        </authorList>
    </citation>
    <scope>NUCLEOTIDE SEQUENCE</scope>
    <source>
        <strain evidence="1">CGMCC 1.12426</strain>
    </source>
</reference>
<organism evidence="1 2">
    <name type="scientific">Roseibium aquae</name>
    <dbReference type="NCBI Taxonomy" id="1323746"/>
    <lineage>
        <taxon>Bacteria</taxon>
        <taxon>Pseudomonadati</taxon>
        <taxon>Pseudomonadota</taxon>
        <taxon>Alphaproteobacteria</taxon>
        <taxon>Hyphomicrobiales</taxon>
        <taxon>Stappiaceae</taxon>
        <taxon>Roseibium</taxon>
    </lineage>
</organism>
<name>A0A916TLN1_9HYPH</name>
<dbReference type="Proteomes" id="UP000605148">
    <property type="component" value="Unassembled WGS sequence"/>
</dbReference>
<gene>
    <name evidence="1" type="ORF">GCM10011316_31820</name>
</gene>